<dbReference type="Pfam" id="PF00665">
    <property type="entry name" value="rve"/>
    <property type="match status" value="1"/>
</dbReference>
<dbReference type="InterPro" id="IPR054722">
    <property type="entry name" value="PolX-like_BBD"/>
</dbReference>
<name>A0ABR0PNL3_GOSAR</name>
<dbReference type="EMBL" id="JARKNE010000006">
    <property type="protein sequence ID" value="KAK5825850.1"/>
    <property type="molecule type" value="Genomic_DNA"/>
</dbReference>
<dbReference type="SUPFAM" id="SSF53098">
    <property type="entry name" value="Ribonuclease H-like"/>
    <property type="match status" value="1"/>
</dbReference>
<evidence type="ECO:0000313" key="5">
    <source>
        <dbReference type="Proteomes" id="UP001358586"/>
    </source>
</evidence>
<dbReference type="InterPro" id="IPR001584">
    <property type="entry name" value="Integrase_cat-core"/>
</dbReference>
<organism evidence="4 5">
    <name type="scientific">Gossypium arboreum</name>
    <name type="common">Tree cotton</name>
    <name type="synonym">Gossypium nanking</name>
    <dbReference type="NCBI Taxonomy" id="29729"/>
    <lineage>
        <taxon>Eukaryota</taxon>
        <taxon>Viridiplantae</taxon>
        <taxon>Streptophyta</taxon>
        <taxon>Embryophyta</taxon>
        <taxon>Tracheophyta</taxon>
        <taxon>Spermatophyta</taxon>
        <taxon>Magnoliopsida</taxon>
        <taxon>eudicotyledons</taxon>
        <taxon>Gunneridae</taxon>
        <taxon>Pentapetalae</taxon>
        <taxon>rosids</taxon>
        <taxon>malvids</taxon>
        <taxon>Malvales</taxon>
        <taxon>Malvaceae</taxon>
        <taxon>Malvoideae</taxon>
        <taxon>Gossypium</taxon>
    </lineage>
</organism>
<accession>A0ABR0PNL3</accession>
<evidence type="ECO:0000256" key="2">
    <source>
        <dbReference type="SAM" id="MobiDB-lite"/>
    </source>
</evidence>
<dbReference type="Pfam" id="PF22936">
    <property type="entry name" value="Pol_BBD"/>
    <property type="match status" value="1"/>
</dbReference>
<dbReference type="InterPro" id="IPR036397">
    <property type="entry name" value="RNaseH_sf"/>
</dbReference>
<keyword evidence="1" id="KW-0378">Hydrolase</keyword>
<feature type="compositionally biased region" description="Polar residues" evidence="2">
    <location>
        <begin position="577"/>
        <end position="587"/>
    </location>
</feature>
<gene>
    <name evidence="4" type="ORF">PVK06_020718</name>
</gene>
<dbReference type="InterPro" id="IPR043502">
    <property type="entry name" value="DNA/RNA_pol_sf"/>
</dbReference>
<keyword evidence="5" id="KW-1185">Reference proteome</keyword>
<feature type="compositionally biased region" description="Low complexity" evidence="2">
    <location>
        <begin position="604"/>
        <end position="616"/>
    </location>
</feature>
<dbReference type="PROSITE" id="PS50994">
    <property type="entry name" value="INTEGRASE"/>
    <property type="match status" value="1"/>
</dbReference>
<comment type="caution">
    <text evidence="4">The sequence shown here is derived from an EMBL/GenBank/DDBJ whole genome shotgun (WGS) entry which is preliminary data.</text>
</comment>
<dbReference type="PANTHER" id="PTHR47481">
    <property type="match status" value="1"/>
</dbReference>
<sequence length="1034" mass="115879">MATDDSLPSDTPRHSSNTEGKHQILLILEDYELDGFVLGTVTSPPSVLPGPNGQVVSNPLFLLHKKQDKFLAYWLLSTVTDDVLVHLTMAKTSFEIWTAIERRFGAKSTIKISSMRHALYSIKKTNLSIKDYLAKVKSLSDSLVAARSPVPEQEQVSIVLARLSMEYESIRILASVTPMSLDLLTELLLDCETRQLDSLTETCYHRFDENYSGVNSSQTVSVNYHHVGDQGASSYSHGCSSCYQPPSSCSHKPSRTSFADNTNQVWYPDSGATNHVTPNVTALTNVVPYTGMKHVSMGNGVSVPISNVGNTSMLAGFRLLRLRTVLHVPTICKSLMSVGQFTRDNDVYFEFHLFLCFVKDIQTRKTLLVGRMHNGLYQFNFSSSSSRTDACQLGKAHKLPFSSSRTVYSSPFELVTTDVWGPSHVKSNGFLYYVSFVDVYSRYTWVYFLKSKAEVFQCFLQFNQMVRVQFGYSIKGLQSDGGGEYRSLSKELARLGIQYRVTCPHTSEQNGVAERKHRQIVDVGLTLLAQAGLPLEFWYYVFSHVQSFQHQSHLLVVLGNTSPPTVSPHEEGITPVSYDSISQTDNSSRSRRSLTPPESRHSPPDSGHSSHSSASSEQRLLLGNTHPMQTRSKSGIYKPKVFTSVLEDEEPTSIIAALLHPAWSAAAYAEYKALLANHTWDVVPLPPGRRAVGCKWIFKIKRNTDGSVARYKGRLVVKGYLQEARVDFQETFSLVVKPINIRVVLALAVSMGWSLRQVDINNAFLNALYGLKQAPRAWFHKLKEFLLVTGFVASKADSSLFIQHSESQLLYMLIYVDDIIVTGNNSQTIDGFVRRLDAQFSLKDLGELNYFLGIEVQYTFTGVFLNQRKYVFDLLQQAVMDKSNSLPTPIGPTCQLSVHEGNPVDDAHLYRSIVEALQYVVITRPDIAFAVNKVCQFMHRPLDVHFKAVKRILRYLHGTLDHGLRFTKCSKLLLEGFSDASWGADVDDCRSTSGYCVFLGRNLVSWSSRKQQVVSRSTTEAEYRSLAHVIVEMV</sequence>
<evidence type="ECO:0000256" key="1">
    <source>
        <dbReference type="ARBA" id="ARBA00022750"/>
    </source>
</evidence>
<keyword evidence="1" id="KW-0064">Aspartyl protease</keyword>
<dbReference type="Pfam" id="PF14223">
    <property type="entry name" value="Retrotran_gag_2"/>
    <property type="match status" value="1"/>
</dbReference>
<reference evidence="4 5" key="1">
    <citation type="submission" date="2023-03" db="EMBL/GenBank/DDBJ databases">
        <title>WGS of Gossypium arboreum.</title>
        <authorList>
            <person name="Yu D."/>
        </authorList>
    </citation>
    <scope>NUCLEOTIDE SEQUENCE [LARGE SCALE GENOMIC DNA]</scope>
    <source>
        <tissue evidence="4">Leaf</tissue>
    </source>
</reference>
<proteinExistence type="predicted"/>
<dbReference type="Gene3D" id="3.30.420.10">
    <property type="entry name" value="Ribonuclease H-like superfamily/Ribonuclease H"/>
    <property type="match status" value="1"/>
</dbReference>
<keyword evidence="1" id="KW-0645">Protease</keyword>
<protein>
    <recommendedName>
        <fullName evidence="3">Integrase catalytic domain-containing protein</fullName>
    </recommendedName>
</protein>
<evidence type="ECO:0000313" key="4">
    <source>
        <dbReference type="EMBL" id="KAK5825850.1"/>
    </source>
</evidence>
<feature type="region of interest" description="Disordered" evidence="2">
    <location>
        <begin position="563"/>
        <end position="618"/>
    </location>
</feature>
<dbReference type="SUPFAM" id="SSF56672">
    <property type="entry name" value="DNA/RNA polymerases"/>
    <property type="match status" value="1"/>
</dbReference>
<dbReference type="PANTHER" id="PTHR47481:SF10">
    <property type="entry name" value="COPIA-LIKE POLYPROTEIN_RETROTRANSPOSON"/>
    <property type="match status" value="1"/>
</dbReference>
<evidence type="ECO:0000259" key="3">
    <source>
        <dbReference type="PROSITE" id="PS50994"/>
    </source>
</evidence>
<dbReference type="Pfam" id="PF07727">
    <property type="entry name" value="RVT_2"/>
    <property type="match status" value="1"/>
</dbReference>
<feature type="domain" description="Integrase catalytic" evidence="3">
    <location>
        <begin position="407"/>
        <end position="583"/>
    </location>
</feature>
<dbReference type="InterPro" id="IPR013103">
    <property type="entry name" value="RVT_2"/>
</dbReference>
<dbReference type="CDD" id="cd09272">
    <property type="entry name" value="RNase_HI_RT_Ty1"/>
    <property type="match status" value="1"/>
</dbReference>
<dbReference type="Proteomes" id="UP001358586">
    <property type="component" value="Chromosome 6"/>
</dbReference>
<dbReference type="InterPro" id="IPR012337">
    <property type="entry name" value="RNaseH-like_sf"/>
</dbReference>